<name>A0A2S5EIW1_9BACT</name>
<gene>
    <name evidence="2" type="ORF">AA81_03685</name>
</gene>
<dbReference type="AlphaFoldDB" id="A0A2S5EIW1"/>
<proteinExistence type="predicted"/>
<dbReference type="Proteomes" id="UP000236950">
    <property type="component" value="Unassembled WGS sequence"/>
</dbReference>
<dbReference type="EMBL" id="JALY01000085">
    <property type="protein sequence ID" value="POZ93082.1"/>
    <property type="molecule type" value="Genomic_DNA"/>
</dbReference>
<evidence type="ECO:0000259" key="1">
    <source>
        <dbReference type="Pfam" id="PF04248"/>
    </source>
</evidence>
<dbReference type="PANTHER" id="PTHR43058">
    <property type="entry name" value="SLR0655 PROTEIN"/>
    <property type="match status" value="1"/>
</dbReference>
<dbReference type="PANTHER" id="PTHR43058:SF1">
    <property type="entry name" value="DUF427 DOMAIN-CONTAINING PROTEIN"/>
    <property type="match status" value="1"/>
</dbReference>
<dbReference type="RefSeq" id="WP_103898248.1">
    <property type="nucleotide sequence ID" value="NZ_JALY01000085.1"/>
</dbReference>
<keyword evidence="3" id="KW-1185">Reference proteome</keyword>
<evidence type="ECO:0000313" key="3">
    <source>
        <dbReference type="Proteomes" id="UP000236950"/>
    </source>
</evidence>
<dbReference type="InterPro" id="IPR007361">
    <property type="entry name" value="DUF427"/>
</dbReference>
<sequence length="150" mass="17459">MKKENVKDYPLPPKVEKVNKEVRIIFNEVEIARSSDAIRILQKNLLPVYYISKKDIKMQYLKKTERHTTCEYKGVADYFNIEVNGKTAENAAFYYPNPKKGFEGIENYISFYPAKMDACYVGNEKVDSKIGLFTGEWATSEVEIPERLKR</sequence>
<evidence type="ECO:0000313" key="2">
    <source>
        <dbReference type="EMBL" id="POZ93082.1"/>
    </source>
</evidence>
<reference evidence="2 3" key="1">
    <citation type="submission" date="2014-01" db="EMBL/GenBank/DDBJ databases">
        <title>Comparative genomics of Petrotoga.</title>
        <authorList>
            <person name="Chow K."/>
            <person name="Charchuk R."/>
            <person name="Nesbo C.L."/>
        </authorList>
    </citation>
    <scope>NUCLEOTIDE SEQUENCE [LARGE SCALE GENOMIC DNA]</scope>
    <source>
        <strain evidence="2 3">DSM 16923</strain>
    </source>
</reference>
<dbReference type="Pfam" id="PF04248">
    <property type="entry name" value="NTP_transf_9"/>
    <property type="match status" value="1"/>
</dbReference>
<dbReference type="InterPro" id="IPR038694">
    <property type="entry name" value="DUF427_sf"/>
</dbReference>
<protein>
    <recommendedName>
        <fullName evidence="1">DUF427 domain-containing protein</fullName>
    </recommendedName>
</protein>
<comment type="caution">
    <text evidence="2">The sequence shown here is derived from an EMBL/GenBank/DDBJ whole genome shotgun (WGS) entry which is preliminary data.</text>
</comment>
<feature type="domain" description="DUF427" evidence="1">
    <location>
        <begin position="22"/>
        <end position="113"/>
    </location>
</feature>
<accession>A0A2S5EIW1</accession>
<organism evidence="2 3">
    <name type="scientific">Petrotoga halophila DSM 16923</name>
    <dbReference type="NCBI Taxonomy" id="1122953"/>
    <lineage>
        <taxon>Bacteria</taxon>
        <taxon>Thermotogati</taxon>
        <taxon>Thermotogota</taxon>
        <taxon>Thermotogae</taxon>
        <taxon>Petrotogales</taxon>
        <taxon>Petrotogaceae</taxon>
        <taxon>Petrotoga</taxon>
    </lineage>
</organism>
<dbReference type="Gene3D" id="2.170.150.40">
    <property type="entry name" value="Domain of unknown function (DUF427)"/>
    <property type="match status" value="1"/>
</dbReference>